<proteinExistence type="predicted"/>
<name>A0A7W8DR82_9BACT</name>
<dbReference type="GO" id="GO:0004534">
    <property type="term" value="F:5'-3' RNA exonuclease activity"/>
    <property type="evidence" value="ECO:0007669"/>
    <property type="project" value="TreeGrafter"/>
</dbReference>
<dbReference type="InterPro" id="IPR052018">
    <property type="entry name" value="PHP_domain"/>
</dbReference>
<dbReference type="SMART" id="SM00481">
    <property type="entry name" value="POLIIIAc"/>
    <property type="match status" value="1"/>
</dbReference>
<protein>
    <recommendedName>
        <fullName evidence="1">Polymerase/histidinol phosphatase N-terminal domain-containing protein</fullName>
    </recommendedName>
</protein>
<feature type="domain" description="Polymerase/histidinol phosphatase N-terminal" evidence="1">
    <location>
        <begin position="12"/>
        <end position="80"/>
    </location>
</feature>
<dbReference type="GO" id="GO:0035312">
    <property type="term" value="F:5'-3' DNA exonuclease activity"/>
    <property type="evidence" value="ECO:0007669"/>
    <property type="project" value="TreeGrafter"/>
</dbReference>
<dbReference type="PANTHER" id="PTHR42924:SF3">
    <property type="entry name" value="POLYMERASE_HISTIDINOL PHOSPHATASE N-TERMINAL DOMAIN-CONTAINING PROTEIN"/>
    <property type="match status" value="1"/>
</dbReference>
<evidence type="ECO:0000313" key="2">
    <source>
        <dbReference type="EMBL" id="MBB5039574.1"/>
    </source>
</evidence>
<evidence type="ECO:0000313" key="3">
    <source>
        <dbReference type="Proteomes" id="UP000534294"/>
    </source>
</evidence>
<sequence>MTHTHSPGRVRAELHCHTVASSDGMITPDGLLKAAQLQKLDIIAITDHDTTAGALEFQKWFRYKNSATQILIGEERTLSNKCHIIGLFLQEDIVSTDPQDVMAEIHAQGGLVLVPHPHRLKDGLLGPRGIGLSGLTQADAFEIHNAKGGQADNVKMRQNMAGIAAGIFGGSDAHYEADVGQCVNEITPIGTAEETVRAMIAQRTSFRILAKAQSASSGERKYAASYYAVKRFIQLPKPLLPLAKKAYRFYWNTRRGNRPHSLTEIATHTAIHHA</sequence>
<organism evidence="2 3">
    <name type="scientific">Prosthecobacter dejongeii</name>
    <dbReference type="NCBI Taxonomy" id="48465"/>
    <lineage>
        <taxon>Bacteria</taxon>
        <taxon>Pseudomonadati</taxon>
        <taxon>Verrucomicrobiota</taxon>
        <taxon>Verrucomicrobiia</taxon>
        <taxon>Verrucomicrobiales</taxon>
        <taxon>Verrucomicrobiaceae</taxon>
        <taxon>Prosthecobacter</taxon>
    </lineage>
</organism>
<keyword evidence="3" id="KW-1185">Reference proteome</keyword>
<dbReference type="Gene3D" id="3.20.20.140">
    <property type="entry name" value="Metal-dependent hydrolases"/>
    <property type="match status" value="1"/>
</dbReference>
<dbReference type="AlphaFoldDB" id="A0A7W8DR82"/>
<accession>A0A7W8DR82</accession>
<dbReference type="Pfam" id="PF02811">
    <property type="entry name" value="PHP"/>
    <property type="match status" value="1"/>
</dbReference>
<evidence type="ECO:0000259" key="1">
    <source>
        <dbReference type="SMART" id="SM00481"/>
    </source>
</evidence>
<dbReference type="InterPro" id="IPR016195">
    <property type="entry name" value="Pol/histidinol_Pase-like"/>
</dbReference>
<comment type="caution">
    <text evidence="2">The sequence shown here is derived from an EMBL/GenBank/DDBJ whole genome shotgun (WGS) entry which is preliminary data.</text>
</comment>
<dbReference type="RefSeq" id="WP_184211487.1">
    <property type="nucleotide sequence ID" value="NZ_JACHIF010000009.1"/>
</dbReference>
<dbReference type="EMBL" id="JACHIF010000009">
    <property type="protein sequence ID" value="MBB5039574.1"/>
    <property type="molecule type" value="Genomic_DNA"/>
</dbReference>
<dbReference type="InterPro" id="IPR003141">
    <property type="entry name" value="Pol/His_phosphatase_N"/>
</dbReference>
<dbReference type="Pfam" id="PF13263">
    <property type="entry name" value="PHP_C"/>
    <property type="match status" value="1"/>
</dbReference>
<dbReference type="PANTHER" id="PTHR42924">
    <property type="entry name" value="EXONUCLEASE"/>
    <property type="match status" value="1"/>
</dbReference>
<dbReference type="SUPFAM" id="SSF89550">
    <property type="entry name" value="PHP domain-like"/>
    <property type="match status" value="1"/>
</dbReference>
<dbReference type="InterPro" id="IPR004013">
    <property type="entry name" value="PHP_dom"/>
</dbReference>
<dbReference type="Proteomes" id="UP000534294">
    <property type="component" value="Unassembled WGS sequence"/>
</dbReference>
<gene>
    <name evidence="2" type="ORF">HNQ64_003849</name>
</gene>
<reference evidence="2 3" key="1">
    <citation type="submission" date="2020-08" db="EMBL/GenBank/DDBJ databases">
        <title>Genomic Encyclopedia of Type Strains, Phase IV (KMG-IV): sequencing the most valuable type-strain genomes for metagenomic binning, comparative biology and taxonomic classification.</title>
        <authorList>
            <person name="Goeker M."/>
        </authorList>
    </citation>
    <scope>NUCLEOTIDE SEQUENCE [LARGE SCALE GENOMIC DNA]</scope>
    <source>
        <strain evidence="2 3">DSM 12251</strain>
    </source>
</reference>